<reference evidence="1 2" key="1">
    <citation type="submission" date="2019-01" db="EMBL/GenBank/DDBJ databases">
        <title>Draft genome sequence of Psathyrella aberdarensis IHI B618.</title>
        <authorList>
            <person name="Buettner E."/>
            <person name="Kellner H."/>
        </authorList>
    </citation>
    <scope>NUCLEOTIDE SEQUENCE [LARGE SCALE GENOMIC DNA]</scope>
    <source>
        <strain evidence="1 2">IHI B618</strain>
    </source>
</reference>
<evidence type="ECO:0008006" key="3">
    <source>
        <dbReference type="Google" id="ProtNLM"/>
    </source>
</evidence>
<dbReference type="AlphaFoldDB" id="A0A4Q2D480"/>
<organism evidence="1 2">
    <name type="scientific">Candolleomyces aberdarensis</name>
    <dbReference type="NCBI Taxonomy" id="2316362"/>
    <lineage>
        <taxon>Eukaryota</taxon>
        <taxon>Fungi</taxon>
        <taxon>Dikarya</taxon>
        <taxon>Basidiomycota</taxon>
        <taxon>Agaricomycotina</taxon>
        <taxon>Agaricomycetes</taxon>
        <taxon>Agaricomycetidae</taxon>
        <taxon>Agaricales</taxon>
        <taxon>Agaricineae</taxon>
        <taxon>Psathyrellaceae</taxon>
        <taxon>Candolleomyces</taxon>
    </lineage>
</organism>
<comment type="caution">
    <text evidence="1">The sequence shown here is derived from an EMBL/GenBank/DDBJ whole genome shotgun (WGS) entry which is preliminary data.</text>
</comment>
<evidence type="ECO:0000313" key="1">
    <source>
        <dbReference type="EMBL" id="RXW13241.1"/>
    </source>
</evidence>
<dbReference type="Gene3D" id="3.60.10.10">
    <property type="entry name" value="Endonuclease/exonuclease/phosphatase"/>
    <property type="match status" value="1"/>
</dbReference>
<accession>A0A4Q2D480</accession>
<dbReference type="OrthoDB" id="3261136at2759"/>
<proteinExistence type="predicted"/>
<protein>
    <recommendedName>
        <fullName evidence="3">Endonuclease/exonuclease/phosphatase domain-containing protein</fullName>
    </recommendedName>
</protein>
<dbReference type="InterPro" id="IPR036691">
    <property type="entry name" value="Endo/exonu/phosph_ase_sf"/>
</dbReference>
<keyword evidence="2" id="KW-1185">Reference proteome</keyword>
<gene>
    <name evidence="1" type="ORF">EST38_g12612</name>
</gene>
<dbReference type="EMBL" id="SDEE01000972">
    <property type="protein sequence ID" value="RXW13241.1"/>
    <property type="molecule type" value="Genomic_DNA"/>
</dbReference>
<name>A0A4Q2D480_9AGAR</name>
<dbReference type="Proteomes" id="UP000290288">
    <property type="component" value="Unassembled WGS sequence"/>
</dbReference>
<dbReference type="SUPFAM" id="SSF56219">
    <property type="entry name" value="DNase I-like"/>
    <property type="match status" value="1"/>
</dbReference>
<evidence type="ECO:0000313" key="2">
    <source>
        <dbReference type="Proteomes" id="UP000290288"/>
    </source>
</evidence>
<sequence length="281" mass="32281">MGLDKDYQEIKTMVQETIARMNGTELIVVRSVVQDLKRAKMTIEISTNKGVDWLKREDRAAIMATQLGASLKERRFPVIVQFTLVTFDPERDLPEMAETNGIAEEQLLNARWIKPIGRRNQHQRAAHLILELKTAEAANDVIARGIIIHGARLYAIKCKREPIRCLKCHRHHPLWDHDEDNRLFTKDALTKAENLIHLMADWNMAMALPKGIRTLRHFRSKQQSRPDNVFCTDITTDIIIKCNIAPDLKPVLTDHTPIAIVLNISKIPAPETEFKNFRMTD</sequence>
<dbReference type="STRING" id="2316362.A0A4Q2D480"/>